<dbReference type="OrthoDB" id="2804215at2759"/>
<dbReference type="KEGG" id="pco:PHACADRAFT_106421"/>
<sequence length="118" mass="12941">RHRQLNHIARGMEYLHQEGIAHGDLRGVNVLVDDDETARITDFGLAVYVNGHSQNYASMRTGNPQWLAPEILSPAGGKMTARPTPAADVYSFSHMCIEVRDPPSFQPTAHPATIALHG</sequence>
<dbReference type="Gene3D" id="1.10.510.10">
    <property type="entry name" value="Transferase(Phosphotransferase) domain 1"/>
    <property type="match status" value="1"/>
</dbReference>
<dbReference type="InterPro" id="IPR011009">
    <property type="entry name" value="Kinase-like_dom_sf"/>
</dbReference>
<dbReference type="GO" id="GO:0005524">
    <property type="term" value="F:ATP binding"/>
    <property type="evidence" value="ECO:0007669"/>
    <property type="project" value="InterPro"/>
</dbReference>
<dbReference type="GeneID" id="18907400"/>
<name>K5VFF6_PHACS</name>
<evidence type="ECO:0000313" key="2">
    <source>
        <dbReference type="EMBL" id="EKM49868.1"/>
    </source>
</evidence>
<feature type="domain" description="Protein kinase" evidence="1">
    <location>
        <begin position="1"/>
        <end position="118"/>
    </location>
</feature>
<dbReference type="HOGENOM" id="CLU_000288_7_30_1"/>
<proteinExistence type="predicted"/>
<feature type="non-terminal residue" evidence="2">
    <location>
        <position position="118"/>
    </location>
</feature>
<dbReference type="GO" id="GO:0005737">
    <property type="term" value="C:cytoplasm"/>
    <property type="evidence" value="ECO:0007669"/>
    <property type="project" value="TreeGrafter"/>
</dbReference>
<dbReference type="Proteomes" id="UP000008370">
    <property type="component" value="Unassembled WGS sequence"/>
</dbReference>
<dbReference type="Pfam" id="PF00069">
    <property type="entry name" value="Pkinase"/>
    <property type="match status" value="1"/>
</dbReference>
<dbReference type="AlphaFoldDB" id="K5VFF6"/>
<reference evidence="2 3" key="1">
    <citation type="journal article" date="2012" name="BMC Genomics">
        <title>Comparative genomics of the white-rot fungi, Phanerochaete carnosa and P. chrysosporium, to elucidate the genetic basis of the distinct wood types they colonize.</title>
        <authorList>
            <person name="Suzuki H."/>
            <person name="MacDonald J."/>
            <person name="Syed K."/>
            <person name="Salamov A."/>
            <person name="Hori C."/>
            <person name="Aerts A."/>
            <person name="Henrissat B."/>
            <person name="Wiebenga A."/>
            <person name="vanKuyk P.A."/>
            <person name="Barry K."/>
            <person name="Lindquist E."/>
            <person name="LaButti K."/>
            <person name="Lapidus A."/>
            <person name="Lucas S."/>
            <person name="Coutinho P."/>
            <person name="Gong Y."/>
            <person name="Samejima M."/>
            <person name="Mahadevan R."/>
            <person name="Abou-Zaid M."/>
            <person name="de Vries R.P."/>
            <person name="Igarashi K."/>
            <person name="Yadav J.S."/>
            <person name="Grigoriev I.V."/>
            <person name="Master E.R."/>
        </authorList>
    </citation>
    <scope>NUCLEOTIDE SEQUENCE [LARGE SCALE GENOMIC DNA]</scope>
    <source>
        <strain evidence="2 3">HHB-10118-sp</strain>
    </source>
</reference>
<dbReference type="SUPFAM" id="SSF56112">
    <property type="entry name" value="Protein kinase-like (PK-like)"/>
    <property type="match status" value="1"/>
</dbReference>
<dbReference type="EMBL" id="JH930480">
    <property type="protein sequence ID" value="EKM49868.1"/>
    <property type="molecule type" value="Genomic_DNA"/>
</dbReference>
<dbReference type="InParanoid" id="K5VFF6"/>
<dbReference type="STRING" id="650164.K5VFF6"/>
<dbReference type="PANTHER" id="PTHR23257">
    <property type="entry name" value="SERINE-THREONINE PROTEIN KINASE"/>
    <property type="match status" value="1"/>
</dbReference>
<dbReference type="RefSeq" id="XP_007401918.1">
    <property type="nucleotide sequence ID" value="XM_007401856.1"/>
</dbReference>
<dbReference type="InterPro" id="IPR000719">
    <property type="entry name" value="Prot_kinase_dom"/>
</dbReference>
<organism evidence="2 3">
    <name type="scientific">Phanerochaete carnosa (strain HHB-10118-sp)</name>
    <name type="common">White-rot fungus</name>
    <name type="synonym">Peniophora carnosa</name>
    <dbReference type="NCBI Taxonomy" id="650164"/>
    <lineage>
        <taxon>Eukaryota</taxon>
        <taxon>Fungi</taxon>
        <taxon>Dikarya</taxon>
        <taxon>Basidiomycota</taxon>
        <taxon>Agaricomycotina</taxon>
        <taxon>Agaricomycetes</taxon>
        <taxon>Polyporales</taxon>
        <taxon>Phanerochaetaceae</taxon>
        <taxon>Phanerochaete</taxon>
    </lineage>
</organism>
<accession>K5VFF6</accession>
<evidence type="ECO:0000313" key="3">
    <source>
        <dbReference type="Proteomes" id="UP000008370"/>
    </source>
</evidence>
<dbReference type="GO" id="GO:0004672">
    <property type="term" value="F:protein kinase activity"/>
    <property type="evidence" value="ECO:0007669"/>
    <property type="project" value="InterPro"/>
</dbReference>
<gene>
    <name evidence="2" type="ORF">PHACADRAFT_106421</name>
</gene>
<keyword evidence="3" id="KW-1185">Reference proteome</keyword>
<dbReference type="InterPro" id="IPR050167">
    <property type="entry name" value="Ser_Thr_protein_kinase"/>
</dbReference>
<dbReference type="PROSITE" id="PS50011">
    <property type="entry name" value="PROTEIN_KINASE_DOM"/>
    <property type="match status" value="1"/>
</dbReference>
<dbReference type="GO" id="GO:0007165">
    <property type="term" value="P:signal transduction"/>
    <property type="evidence" value="ECO:0007669"/>
    <property type="project" value="TreeGrafter"/>
</dbReference>
<protein>
    <recommendedName>
        <fullName evidence="1">Protein kinase domain-containing protein</fullName>
    </recommendedName>
</protein>
<evidence type="ECO:0000259" key="1">
    <source>
        <dbReference type="PROSITE" id="PS50011"/>
    </source>
</evidence>